<keyword evidence="1" id="KW-0805">Transcription regulation</keyword>
<evidence type="ECO:0000256" key="2">
    <source>
        <dbReference type="ARBA" id="ARBA00023163"/>
    </source>
</evidence>
<dbReference type="Gene3D" id="1.25.40.10">
    <property type="entry name" value="Tetratricopeptide repeat domain"/>
    <property type="match status" value="1"/>
</dbReference>
<dbReference type="PRINTS" id="PR00038">
    <property type="entry name" value="HTHLUXR"/>
</dbReference>
<dbReference type="Gene3D" id="1.10.10.10">
    <property type="entry name" value="Winged helix-like DNA-binding domain superfamily/Winged helix DNA-binding domain"/>
    <property type="match status" value="1"/>
</dbReference>
<dbReference type="KEGG" id="pgm:PGRAT_28775"/>
<dbReference type="PROSITE" id="PS50011">
    <property type="entry name" value="PROTEIN_KINASE_DOM"/>
    <property type="match status" value="1"/>
</dbReference>
<dbReference type="GO" id="GO:0005524">
    <property type="term" value="F:ATP binding"/>
    <property type="evidence" value="ECO:0007669"/>
    <property type="project" value="InterPro"/>
</dbReference>
<evidence type="ECO:0000259" key="4">
    <source>
        <dbReference type="PROSITE" id="PS50011"/>
    </source>
</evidence>
<dbReference type="PANTHER" id="PTHR43642:SF1">
    <property type="entry name" value="HYBRID SIGNAL TRANSDUCTION HISTIDINE KINASE G"/>
    <property type="match status" value="1"/>
</dbReference>
<dbReference type="Pfam" id="PF13191">
    <property type="entry name" value="AAA_16"/>
    <property type="match status" value="1"/>
</dbReference>
<reference evidence="6 7" key="1">
    <citation type="submission" date="2014-08" db="EMBL/GenBank/DDBJ databases">
        <title>Comparative genomics of the Paenibacillus odorifer group.</title>
        <authorList>
            <person name="den Bakker H.C."/>
            <person name="Tsai Y.-C."/>
            <person name="Martin N."/>
            <person name="Korlach J."/>
            <person name="Wiedmann M."/>
        </authorList>
    </citation>
    <scope>NUCLEOTIDE SEQUENCE [LARGE SCALE GENOMIC DNA]</scope>
    <source>
        <strain evidence="6 7">DSM 15220</strain>
    </source>
</reference>
<dbReference type="Pfam" id="PF00069">
    <property type="entry name" value="Pkinase"/>
    <property type="match status" value="1"/>
</dbReference>
<gene>
    <name evidence="6" type="ORF">PGRAT_28775</name>
</gene>
<keyword evidence="7" id="KW-1185">Reference proteome</keyword>
<dbReference type="InterPro" id="IPR016032">
    <property type="entry name" value="Sig_transdc_resp-reg_C-effctor"/>
</dbReference>
<feature type="domain" description="HTH luxR-type" evidence="5">
    <location>
        <begin position="1417"/>
        <end position="1482"/>
    </location>
</feature>
<dbReference type="SMART" id="SM00421">
    <property type="entry name" value="HTH_LUXR"/>
    <property type="match status" value="1"/>
</dbReference>
<dbReference type="EMBL" id="CP009287">
    <property type="protein sequence ID" value="AIQ71142.1"/>
    <property type="molecule type" value="Genomic_DNA"/>
</dbReference>
<dbReference type="SUPFAM" id="SSF56112">
    <property type="entry name" value="Protein kinase-like (PK-like)"/>
    <property type="match status" value="1"/>
</dbReference>
<dbReference type="InterPro" id="IPR011009">
    <property type="entry name" value="Kinase-like_dom_sf"/>
</dbReference>
<dbReference type="SUPFAM" id="SSF81901">
    <property type="entry name" value="HCP-like"/>
    <property type="match status" value="1"/>
</dbReference>
<proteinExistence type="predicted"/>
<sequence length="1494" mass="168824">MKVNQQVDSVIRRILLENADSGKSLQHDADMTLREFMNRQPCTKPEVFLTLARSIAAGVLQLHQLQTLHLDLRPERIGVRSNGQEAYLIDSGYALQRSDNGYIRPAGYGMSDTGLPYCSPENTGRMLRTVDERSDLYSIGVIFYEILAGYLPFLADNPLEWVYMHLAQAPPPLTREQSHLPDGLEAVVMKLLDKNPDNRYQNAGFLLADLDKIGRSQDTLFMEPGFHGREYEISMLTQAFYSACFGSTEMVYVSGEAGIGKTSLIDEVFRKQQHARNFFYVTGKFEQISKESPYHPIIQAFRGLMRHLLGERKEQSELWRQRLQETLGASANVITDIIPEVELILGSMPSAEELPANESKKRFIYIFRKFVQALASKEYPLVLFIDDLQWADSSSLQLIHALMCDPECQYLMFICAYRPNETDRSKLPGYELDGSITDQAVIRHIHLSPLSLEQMNHIVMETLNSGKETALSFTELLYPKSGGNPFHFKQILLHFQDDGILQYNHGNQCWQWNLGQIMGQEPSYAINDLMEHRLRRLSGVAQELLQIAACVGSTFHPDLIACVAKRETPEVHAEWATIEAEGMISAYDTDEFRFAHDNIQKLIYSQIGDEARQAIHIRIAATLQAAGDGEHLFDVVNHLNKGSGKNMEEAENLKLVQLNLDAGNRAKAASAYDVALGYFRKGVELMSAEAWNNAFELCFELHAEQAECEYLCGNAKESDRQIDFLLGFARSPAERSRVQMIRIMQYINQGKYLEGTALGLESLREHHIIIPPHPGKFALMMEAVRMEVLLRNRYDRLADLEEMSDNDRIAAMNLILAIIPSTFFTNKRIYFLLICRAIQLSIKYGNTPVSAAVYSAYGMLLGSAWGKFDKGYAIGKVGMELSERYNITSVKSKTYTMFGGVLCQFAGNALEGERYLSKALRFGLESGDYVFASYAIGAHVNSLYTRAPLSEFERTIAEYMVVLDTTNDEFVKQNFYLYQQFILALQGRTAAPYSFSSAGFEEEEFLRRTQTEETSATTFFQYNTYKTQLCYLLGNYEEAIHWAQRAESYKDYATHLPHLPECLFYESLAALAGSAPSWKEAHTKKRLLSHLDRFRKWAAWSPDNYQPRYDLLQAEMARVSGEFRRAEELYDKAIREARERDDIQVASLSGELAACHYWSRGNQKTALFYLQTAFEAYTGWGVQVKLTQLEKLMRHWQQDENADTASENLQSTPEPNKIRLAAETTVSRNMPNAFENFDLAAILKTTQAISNQVDIDTVLAEIMNTIMKYAGASKGALLMGSNDGLYIQIYADSEAQVPPAPLELNGSSLLPEGIIRYVFRTQEDVYYSGDEDSWLIHNPYIAEHRPGSALCIPVTVHSNMLGILYLENRLASGVFASERMAVLQAMASNGILMCMLQNSAEPAFPEPVLTEEPPPMSATMEEPLTDRELEVLALLAAGLSNKEIADQLIIAIGTVKVHVKNIFAKLKVNRRTKAIVQAKELKLLSSSNDHFQIR</sequence>
<dbReference type="OrthoDB" id="9801841at2"/>
<dbReference type="RefSeq" id="WP_025703526.1">
    <property type="nucleotide sequence ID" value="NZ_CP009287.1"/>
</dbReference>
<keyword evidence="3" id="KW-0175">Coiled coil</keyword>
<dbReference type="PANTHER" id="PTHR43642">
    <property type="entry name" value="HYBRID SIGNAL TRANSDUCTION HISTIDINE KINASE G"/>
    <property type="match status" value="1"/>
</dbReference>
<dbReference type="SMART" id="SM00220">
    <property type="entry name" value="S_TKc"/>
    <property type="match status" value="1"/>
</dbReference>
<dbReference type="Pfam" id="PF00196">
    <property type="entry name" value="GerE"/>
    <property type="match status" value="1"/>
</dbReference>
<dbReference type="Gene3D" id="3.30.450.40">
    <property type="match status" value="1"/>
</dbReference>
<dbReference type="GO" id="GO:0003677">
    <property type="term" value="F:DNA binding"/>
    <property type="evidence" value="ECO:0007669"/>
    <property type="project" value="InterPro"/>
</dbReference>
<dbReference type="InterPro" id="IPR003018">
    <property type="entry name" value="GAF"/>
</dbReference>
<dbReference type="Pfam" id="PF01590">
    <property type="entry name" value="GAF"/>
    <property type="match status" value="1"/>
</dbReference>
<feature type="domain" description="Protein kinase" evidence="4">
    <location>
        <begin position="1"/>
        <end position="221"/>
    </location>
</feature>
<evidence type="ECO:0000313" key="6">
    <source>
        <dbReference type="EMBL" id="AIQ71142.1"/>
    </source>
</evidence>
<dbReference type="Gene3D" id="3.40.50.300">
    <property type="entry name" value="P-loop containing nucleotide triphosphate hydrolases"/>
    <property type="match status" value="1"/>
</dbReference>
<dbReference type="InterPro" id="IPR029016">
    <property type="entry name" value="GAF-like_dom_sf"/>
</dbReference>
<dbReference type="GO" id="GO:0004672">
    <property type="term" value="F:protein kinase activity"/>
    <property type="evidence" value="ECO:0007669"/>
    <property type="project" value="InterPro"/>
</dbReference>
<evidence type="ECO:0000313" key="7">
    <source>
        <dbReference type="Proteomes" id="UP000029500"/>
    </source>
</evidence>
<dbReference type="InterPro" id="IPR053159">
    <property type="entry name" value="Hybrid_Histidine_Kinase"/>
</dbReference>
<dbReference type="eggNOG" id="COG2203">
    <property type="taxonomic scope" value="Bacteria"/>
</dbReference>
<feature type="coiled-coil region" evidence="3">
    <location>
        <begin position="1109"/>
        <end position="1136"/>
    </location>
</feature>
<accession>A0A089MCW5</accession>
<name>A0A089MCW5_9BACL</name>
<dbReference type="Gene3D" id="1.10.510.10">
    <property type="entry name" value="Transferase(Phosphotransferase) domain 1"/>
    <property type="match status" value="1"/>
</dbReference>
<dbReference type="PROSITE" id="PS50043">
    <property type="entry name" value="HTH_LUXR_2"/>
    <property type="match status" value="1"/>
</dbReference>
<evidence type="ECO:0000259" key="5">
    <source>
        <dbReference type="PROSITE" id="PS50043"/>
    </source>
</evidence>
<dbReference type="Proteomes" id="UP000029500">
    <property type="component" value="Chromosome"/>
</dbReference>
<dbReference type="eggNOG" id="COG3899">
    <property type="taxonomic scope" value="Bacteria"/>
</dbReference>
<dbReference type="PROSITE" id="PS00622">
    <property type="entry name" value="HTH_LUXR_1"/>
    <property type="match status" value="1"/>
</dbReference>
<evidence type="ECO:0000256" key="3">
    <source>
        <dbReference type="SAM" id="Coils"/>
    </source>
</evidence>
<evidence type="ECO:0000256" key="1">
    <source>
        <dbReference type="ARBA" id="ARBA00023015"/>
    </source>
</evidence>
<keyword evidence="2" id="KW-0804">Transcription</keyword>
<dbReference type="InterPro" id="IPR036388">
    <property type="entry name" value="WH-like_DNA-bd_sf"/>
</dbReference>
<dbReference type="SUPFAM" id="SSF52540">
    <property type="entry name" value="P-loop containing nucleoside triphosphate hydrolases"/>
    <property type="match status" value="1"/>
</dbReference>
<dbReference type="InterPro" id="IPR041664">
    <property type="entry name" value="AAA_16"/>
</dbReference>
<dbReference type="GO" id="GO:0045892">
    <property type="term" value="P:negative regulation of DNA-templated transcription"/>
    <property type="evidence" value="ECO:0007669"/>
    <property type="project" value="UniProtKB-ARBA"/>
</dbReference>
<dbReference type="STRING" id="189425.PGRAT_28775"/>
<dbReference type="SUPFAM" id="SSF46894">
    <property type="entry name" value="C-terminal effector domain of the bipartite response regulators"/>
    <property type="match status" value="1"/>
</dbReference>
<protein>
    <submittedName>
        <fullName evidence="6">PAS/PAC sensor protein</fullName>
    </submittedName>
</protein>
<dbReference type="InterPro" id="IPR011990">
    <property type="entry name" value="TPR-like_helical_dom_sf"/>
</dbReference>
<dbReference type="SUPFAM" id="SSF55781">
    <property type="entry name" value="GAF domain-like"/>
    <property type="match status" value="1"/>
</dbReference>
<dbReference type="InterPro" id="IPR000792">
    <property type="entry name" value="Tscrpt_reg_LuxR_C"/>
</dbReference>
<dbReference type="InterPro" id="IPR000719">
    <property type="entry name" value="Prot_kinase_dom"/>
</dbReference>
<dbReference type="CDD" id="cd06170">
    <property type="entry name" value="LuxR_C_like"/>
    <property type="match status" value="1"/>
</dbReference>
<dbReference type="InterPro" id="IPR027417">
    <property type="entry name" value="P-loop_NTPase"/>
</dbReference>
<dbReference type="eggNOG" id="COG0515">
    <property type="taxonomic scope" value="Bacteria"/>
</dbReference>
<dbReference type="HOGENOM" id="CLU_000445_34_0_9"/>
<organism evidence="6 7">
    <name type="scientific">Paenibacillus graminis</name>
    <dbReference type="NCBI Taxonomy" id="189425"/>
    <lineage>
        <taxon>Bacteria</taxon>
        <taxon>Bacillati</taxon>
        <taxon>Bacillota</taxon>
        <taxon>Bacilli</taxon>
        <taxon>Bacillales</taxon>
        <taxon>Paenibacillaceae</taxon>
        <taxon>Paenibacillus</taxon>
    </lineage>
</organism>